<dbReference type="AlphaFoldDB" id="A0A0F9YK52"/>
<organism evidence="2">
    <name type="scientific">marine sediment metagenome</name>
    <dbReference type="NCBI Taxonomy" id="412755"/>
    <lineage>
        <taxon>unclassified sequences</taxon>
        <taxon>metagenomes</taxon>
        <taxon>ecological metagenomes</taxon>
    </lineage>
</organism>
<feature type="region of interest" description="Disordered" evidence="1">
    <location>
        <begin position="49"/>
        <end position="98"/>
    </location>
</feature>
<sequence>MMYKINICSSSRVLMVFGLLIMPVALWAQPNDPHAGHNLNPMVDAHAGHAESEVATASTESPAPNNGVMNHGQMQMQGAEAPADARDPHAYSDGYTLTEGPYARPGPRQLKLADEHQFWSVLGDRLEYDPDNKTAVFDLQGWYGSAYNKAVVKLEGEVEEGTLKESETDLLWARALNAYFDTQLGVRFDNNDEGEDRQWLAFGIQGLAPYWFELDATAYIAEGGRSALTFEAEYELLFTQRLILQSRAELTFYGNDDLSNGVGSGLSASALGMRLRYEFSRQFAPYFGFEWTGSYGKTADYQRAEGAPVRDTRLVAGVRFWF</sequence>
<reference evidence="2" key="1">
    <citation type="journal article" date="2015" name="Nature">
        <title>Complex archaea that bridge the gap between prokaryotes and eukaryotes.</title>
        <authorList>
            <person name="Spang A."/>
            <person name="Saw J.H."/>
            <person name="Jorgensen S.L."/>
            <person name="Zaremba-Niedzwiedzka K."/>
            <person name="Martijn J."/>
            <person name="Lind A.E."/>
            <person name="van Eijk R."/>
            <person name="Schleper C."/>
            <person name="Guy L."/>
            <person name="Ettema T.J."/>
        </authorList>
    </citation>
    <scope>NUCLEOTIDE SEQUENCE</scope>
</reference>
<proteinExistence type="predicted"/>
<dbReference type="Pfam" id="PF05275">
    <property type="entry name" value="CopB"/>
    <property type="match status" value="1"/>
</dbReference>
<evidence type="ECO:0000313" key="2">
    <source>
        <dbReference type="EMBL" id="KKO12652.1"/>
    </source>
</evidence>
<dbReference type="InterPro" id="IPR007939">
    <property type="entry name" value="Cu-R_B_prcur"/>
</dbReference>
<protein>
    <recommendedName>
        <fullName evidence="3">Copper resistance protein B</fullName>
    </recommendedName>
</protein>
<comment type="caution">
    <text evidence="2">The sequence shown here is derived from an EMBL/GenBank/DDBJ whole genome shotgun (WGS) entry which is preliminary data.</text>
</comment>
<evidence type="ECO:0008006" key="3">
    <source>
        <dbReference type="Google" id="ProtNLM"/>
    </source>
</evidence>
<dbReference type="EMBL" id="LAZR01000001">
    <property type="protein sequence ID" value="KKO12652.1"/>
    <property type="molecule type" value="Genomic_DNA"/>
</dbReference>
<gene>
    <name evidence="2" type="ORF">LCGC14_0006680</name>
</gene>
<dbReference type="GO" id="GO:0006878">
    <property type="term" value="P:intracellular copper ion homeostasis"/>
    <property type="evidence" value="ECO:0007669"/>
    <property type="project" value="InterPro"/>
</dbReference>
<feature type="compositionally biased region" description="Polar residues" evidence="1">
    <location>
        <begin position="55"/>
        <end position="76"/>
    </location>
</feature>
<accession>A0A0F9YK52</accession>
<dbReference type="GO" id="GO:0005507">
    <property type="term" value="F:copper ion binding"/>
    <property type="evidence" value="ECO:0007669"/>
    <property type="project" value="InterPro"/>
</dbReference>
<name>A0A0F9YK52_9ZZZZ</name>
<evidence type="ECO:0000256" key="1">
    <source>
        <dbReference type="SAM" id="MobiDB-lite"/>
    </source>
</evidence>
<dbReference type="GO" id="GO:0009279">
    <property type="term" value="C:cell outer membrane"/>
    <property type="evidence" value="ECO:0007669"/>
    <property type="project" value="InterPro"/>
</dbReference>